<keyword evidence="3" id="KW-0233">DNA recombination</keyword>
<keyword evidence="2" id="KW-0238">DNA-binding</keyword>
<dbReference type="SUPFAM" id="SSF56349">
    <property type="entry name" value="DNA breaking-rejoining enzymes"/>
    <property type="match status" value="1"/>
</dbReference>
<dbReference type="Proteomes" id="UP000248168">
    <property type="component" value="Unassembled WGS sequence"/>
</dbReference>
<dbReference type="FunCoup" id="A0A330L5V0">
    <property type="interactions" value="60"/>
</dbReference>
<gene>
    <name evidence="5" type="ORF">NITLEN_20360</name>
</gene>
<dbReference type="InterPro" id="IPR013762">
    <property type="entry name" value="Integrase-like_cat_sf"/>
</dbReference>
<dbReference type="Gene3D" id="1.10.150.130">
    <property type="match status" value="1"/>
</dbReference>
<protein>
    <submittedName>
        <fullName evidence="5">Putative Phage integrase</fullName>
    </submittedName>
</protein>
<dbReference type="GO" id="GO:0006310">
    <property type="term" value="P:DNA recombination"/>
    <property type="evidence" value="ECO:0007669"/>
    <property type="project" value="UniProtKB-KW"/>
</dbReference>
<dbReference type="PROSITE" id="PS51898">
    <property type="entry name" value="TYR_RECOMBINASE"/>
    <property type="match status" value="1"/>
</dbReference>
<dbReference type="InterPro" id="IPR010998">
    <property type="entry name" value="Integrase_recombinase_N"/>
</dbReference>
<dbReference type="InterPro" id="IPR050090">
    <property type="entry name" value="Tyrosine_recombinase_XerCD"/>
</dbReference>
<dbReference type="AlphaFoldDB" id="A0A330L5V0"/>
<dbReference type="EMBL" id="OUNR01000012">
    <property type="protein sequence ID" value="SPP64720.1"/>
    <property type="molecule type" value="Genomic_DNA"/>
</dbReference>
<organism evidence="5 6">
    <name type="scientific">Nitrospira lenta</name>
    <dbReference type="NCBI Taxonomy" id="1436998"/>
    <lineage>
        <taxon>Bacteria</taxon>
        <taxon>Pseudomonadati</taxon>
        <taxon>Nitrospirota</taxon>
        <taxon>Nitrospiria</taxon>
        <taxon>Nitrospirales</taxon>
        <taxon>Nitrospiraceae</taxon>
        <taxon>Nitrospira</taxon>
    </lineage>
</organism>
<evidence type="ECO:0000256" key="1">
    <source>
        <dbReference type="ARBA" id="ARBA00008857"/>
    </source>
</evidence>
<keyword evidence="6" id="KW-1185">Reference proteome</keyword>
<dbReference type="CDD" id="cd01189">
    <property type="entry name" value="INT_ICEBs1_C_like"/>
    <property type="match status" value="1"/>
</dbReference>
<accession>A0A330L5V0</accession>
<dbReference type="PANTHER" id="PTHR30349">
    <property type="entry name" value="PHAGE INTEGRASE-RELATED"/>
    <property type="match status" value="1"/>
</dbReference>
<evidence type="ECO:0000256" key="3">
    <source>
        <dbReference type="ARBA" id="ARBA00023172"/>
    </source>
</evidence>
<dbReference type="InParanoid" id="A0A330L5V0"/>
<evidence type="ECO:0000313" key="5">
    <source>
        <dbReference type="EMBL" id="SPP64720.1"/>
    </source>
</evidence>
<dbReference type="InterPro" id="IPR002104">
    <property type="entry name" value="Integrase_catalytic"/>
</dbReference>
<dbReference type="PANTHER" id="PTHR30349:SF41">
    <property type="entry name" value="INTEGRASE_RECOMBINASE PROTEIN MJ0367-RELATED"/>
    <property type="match status" value="1"/>
</dbReference>
<dbReference type="Pfam" id="PF00589">
    <property type="entry name" value="Phage_integrase"/>
    <property type="match status" value="1"/>
</dbReference>
<dbReference type="GO" id="GO:0015074">
    <property type="term" value="P:DNA integration"/>
    <property type="evidence" value="ECO:0007669"/>
    <property type="project" value="InterPro"/>
</dbReference>
<dbReference type="Gene3D" id="1.10.443.10">
    <property type="entry name" value="Intergrase catalytic core"/>
    <property type="match status" value="1"/>
</dbReference>
<dbReference type="GO" id="GO:0003677">
    <property type="term" value="F:DNA binding"/>
    <property type="evidence" value="ECO:0007669"/>
    <property type="project" value="UniProtKB-KW"/>
</dbReference>
<evidence type="ECO:0000259" key="4">
    <source>
        <dbReference type="PROSITE" id="PS51898"/>
    </source>
</evidence>
<comment type="similarity">
    <text evidence="1">Belongs to the 'phage' integrase family.</text>
</comment>
<reference evidence="6" key="1">
    <citation type="submission" date="2018-04" db="EMBL/GenBank/DDBJ databases">
        <authorList>
            <person name="Lucker S."/>
            <person name="Sakoula D."/>
        </authorList>
    </citation>
    <scope>NUCLEOTIDE SEQUENCE [LARGE SCALE GENOMIC DNA]</scope>
</reference>
<feature type="domain" description="Tyr recombinase" evidence="4">
    <location>
        <begin position="171"/>
        <end position="365"/>
    </location>
</feature>
<dbReference type="InterPro" id="IPR011010">
    <property type="entry name" value="DNA_brk_join_enz"/>
</dbReference>
<evidence type="ECO:0000256" key="2">
    <source>
        <dbReference type="ARBA" id="ARBA00023125"/>
    </source>
</evidence>
<sequence>MAAMGVKVRERNGAWWIYIDHRGMRKAKRIGTGAAGKKAATQVAQQIQARLAIGHAAFETQQSGETFDSYSSMFLSRIEQTRKHTTHADYRKIVDRDLLPVFRGVDMQEITREKVKALAMGCLQKGQSPKTVQNIIRCLSSLLSHAVEDGLITVNTALKPGKFLPKISKRRKVDPLTREEVSVLLSTTKDRLPRYFPLFLCAVRTGMRMGELLALQWGDIDWQSRFIEVQRNYTHWKLTTPKNGESRRVDMSRELMQTLKDLRTEQQIEAAANGVNDIPEWVFASETGGLLHPHNLRDRVFYGLLTKAKLRKVRFHDLRHTFASLLLQNGESPVYVKDQMGHCSIQVTVDLYGHLIPGGNKQAVDRLDLPVEKPTLAVESATPAQPRSPIPGLASTDRLEIPVVTKRKDGVSDGFRTRDLRIHNPAL</sequence>
<proteinExistence type="inferred from homology"/>
<evidence type="ECO:0000313" key="6">
    <source>
        <dbReference type="Proteomes" id="UP000248168"/>
    </source>
</evidence>
<name>A0A330L5V0_9BACT</name>